<dbReference type="InterPro" id="IPR038020">
    <property type="entry name" value="MbtH-like_sf"/>
</dbReference>
<keyword evidence="1" id="KW-0596">Phosphopantetheine</keyword>
<dbReference type="GO" id="GO:0031177">
    <property type="term" value="F:phosphopantetheine binding"/>
    <property type="evidence" value="ECO:0007669"/>
    <property type="project" value="InterPro"/>
</dbReference>
<dbReference type="SUPFAM" id="SSF56801">
    <property type="entry name" value="Acetyl-CoA synthetase-like"/>
    <property type="match status" value="1"/>
</dbReference>
<dbReference type="InterPro" id="IPR009081">
    <property type="entry name" value="PP-bd_ACP"/>
</dbReference>
<dbReference type="InterPro" id="IPR029058">
    <property type="entry name" value="AB_hydrolase_fold"/>
</dbReference>
<dbReference type="InterPro" id="IPR025110">
    <property type="entry name" value="AMP-bd_C"/>
</dbReference>
<keyword evidence="2" id="KW-0597">Phosphoprotein</keyword>
<dbReference type="Proteomes" id="UP000028058">
    <property type="component" value="Unassembled WGS sequence"/>
</dbReference>
<dbReference type="Gene3D" id="3.40.50.980">
    <property type="match status" value="2"/>
</dbReference>
<dbReference type="InterPro" id="IPR005153">
    <property type="entry name" value="MbtH-like_dom"/>
</dbReference>
<evidence type="ECO:0000259" key="4">
    <source>
        <dbReference type="PROSITE" id="PS50075"/>
    </source>
</evidence>
<dbReference type="Gene3D" id="3.90.820.10">
    <property type="entry name" value="Structural Genomics, Unknown Function 30-nov-00 1gh9 Mol_id"/>
    <property type="match status" value="1"/>
</dbReference>
<feature type="domain" description="Carrier" evidence="4">
    <location>
        <begin position="583"/>
        <end position="658"/>
    </location>
</feature>
<dbReference type="SMART" id="SM00823">
    <property type="entry name" value="PKS_PP"/>
    <property type="match status" value="1"/>
</dbReference>
<dbReference type="InterPro" id="IPR020806">
    <property type="entry name" value="PKS_PP-bd"/>
</dbReference>
<dbReference type="InterPro" id="IPR045851">
    <property type="entry name" value="AMP-bd_C_sf"/>
</dbReference>
<name>A0A3R7LQV0_9ACTN</name>
<dbReference type="GO" id="GO:0043041">
    <property type="term" value="P:amino acid activation for nonribosomal peptide biosynthetic process"/>
    <property type="evidence" value="ECO:0007669"/>
    <property type="project" value="TreeGrafter"/>
</dbReference>
<dbReference type="PANTHER" id="PTHR45527:SF1">
    <property type="entry name" value="FATTY ACID SYNTHASE"/>
    <property type="match status" value="1"/>
</dbReference>
<proteinExistence type="predicted"/>
<dbReference type="InterPro" id="IPR006162">
    <property type="entry name" value="Ppantetheine_attach_site"/>
</dbReference>
<dbReference type="OrthoDB" id="2472181at2"/>
<dbReference type="GO" id="GO:0017000">
    <property type="term" value="P:antibiotic biosynthetic process"/>
    <property type="evidence" value="ECO:0007669"/>
    <property type="project" value="UniProtKB-ARBA"/>
</dbReference>
<evidence type="ECO:0000256" key="1">
    <source>
        <dbReference type="ARBA" id="ARBA00022450"/>
    </source>
</evidence>
<sequence>MNPFEDTGGRYLVLADGEGRHSLWPEPLPVPPGWRTVHGPGPYDSCVAHVEEHWTDQRPASLAAGRAGPAGATGRMPAELLAEGAARDPGAAAVVYEDETLTHRELHARADHLARRLAARGVGPESVVAVLLPRSAELVVAMVAVLKAGGAYLPVETGYPRERVAFLLRDARPALVLTPDHPVLRDEPGKRGASGEQGEPAGGGPGPDRSGLLPDHPAYVVYTSGSTGTPKGIVMPCRGLANLLDWHRTAMPVRPGKRTAQFTAIGFDFSVQEILAALVAGQTVVIPPDAVRTDMDAMAEWCDRQRVNELFAPTSVLDALLAAARARGSDLPALTDVYQGGEALTVDGRIRAFAAGRPAGPLRVHNIYGPAETHAATAYTLDGDPTDWPAAVPLGPALTGARCYVLDERLRPADTGELYIAGAQLARGYLGRPGLTARRFVADPHGAPGERMYRSGDLVRRDASGELVFAGRTDDQVKIRGFRVEPGETEAALLRHPGVGRAAVVARRDAGGHRLVGYVTRSGPDPVDPAALRAHAEALLPAHQVPAVLVELDDLPLTANGKLDRAALPDPGAPGEGEPAAPAGRTPTERALCALFGEVLGIPAPGPAEDFFRLGGHSLLAAELTERVRGRLGRRISVRAVYRTPTPTGLAELLDTAAR</sequence>
<organism evidence="5 6">
    <name type="scientific">Streptomyces xinghaiensis</name>
    <dbReference type="NCBI Taxonomy" id="1038928"/>
    <lineage>
        <taxon>Bacteria</taxon>
        <taxon>Bacillati</taxon>
        <taxon>Actinomycetota</taxon>
        <taxon>Actinomycetes</taxon>
        <taxon>Kitasatosporales</taxon>
        <taxon>Streptomycetaceae</taxon>
        <taxon>Streptomyces</taxon>
    </lineage>
</organism>
<dbReference type="PROSITE" id="PS00012">
    <property type="entry name" value="PHOSPHOPANTETHEINE"/>
    <property type="match status" value="1"/>
</dbReference>
<dbReference type="SUPFAM" id="SSF160582">
    <property type="entry name" value="MbtH-like"/>
    <property type="match status" value="1"/>
</dbReference>
<dbReference type="AlphaFoldDB" id="A0A3R7LQV0"/>
<dbReference type="Pfam" id="PF00550">
    <property type="entry name" value="PP-binding"/>
    <property type="match status" value="1"/>
</dbReference>
<dbReference type="InterPro" id="IPR000873">
    <property type="entry name" value="AMP-dep_synth/lig_dom"/>
</dbReference>
<dbReference type="SMART" id="SM00923">
    <property type="entry name" value="MbtH"/>
    <property type="match status" value="1"/>
</dbReference>
<dbReference type="InterPro" id="IPR036736">
    <property type="entry name" value="ACP-like_sf"/>
</dbReference>
<dbReference type="GO" id="GO:0005829">
    <property type="term" value="C:cytosol"/>
    <property type="evidence" value="ECO:0007669"/>
    <property type="project" value="TreeGrafter"/>
</dbReference>
<dbReference type="PROSITE" id="PS00455">
    <property type="entry name" value="AMP_BINDING"/>
    <property type="match status" value="1"/>
</dbReference>
<dbReference type="PANTHER" id="PTHR45527">
    <property type="entry name" value="NONRIBOSOMAL PEPTIDE SYNTHETASE"/>
    <property type="match status" value="1"/>
</dbReference>
<evidence type="ECO:0000313" key="6">
    <source>
        <dbReference type="Proteomes" id="UP000028058"/>
    </source>
</evidence>
<accession>A0A3R7LQV0</accession>
<dbReference type="Pfam" id="PF13193">
    <property type="entry name" value="AMP-binding_C"/>
    <property type="match status" value="1"/>
</dbReference>
<dbReference type="PROSITE" id="PS50075">
    <property type="entry name" value="CARRIER"/>
    <property type="match status" value="1"/>
</dbReference>
<gene>
    <name evidence="5" type="ORF">SFRA_005375</name>
</gene>
<dbReference type="Pfam" id="PF03621">
    <property type="entry name" value="MbtH"/>
    <property type="match status" value="1"/>
</dbReference>
<dbReference type="InterPro" id="IPR020845">
    <property type="entry name" value="AMP-binding_CS"/>
</dbReference>
<keyword evidence="6" id="KW-1185">Reference proteome</keyword>
<evidence type="ECO:0000313" key="5">
    <source>
        <dbReference type="EMBL" id="RKM97972.1"/>
    </source>
</evidence>
<feature type="compositionally biased region" description="Low complexity" evidence="3">
    <location>
        <begin position="576"/>
        <end position="585"/>
    </location>
</feature>
<dbReference type="InterPro" id="IPR010071">
    <property type="entry name" value="AA_adenyl_dom"/>
</dbReference>
<evidence type="ECO:0000256" key="3">
    <source>
        <dbReference type="SAM" id="MobiDB-lite"/>
    </source>
</evidence>
<dbReference type="GO" id="GO:0044550">
    <property type="term" value="P:secondary metabolite biosynthetic process"/>
    <property type="evidence" value="ECO:0007669"/>
    <property type="project" value="TreeGrafter"/>
</dbReference>
<dbReference type="FunFam" id="3.40.50.980:FF:000001">
    <property type="entry name" value="Non-ribosomal peptide synthetase"/>
    <property type="match status" value="1"/>
</dbReference>
<reference evidence="5 6" key="1">
    <citation type="journal article" date="2014" name="Genome Announc.">
        <title>Draft Genome Sequence of Streptomyces fradiae ATCC 19609, a Strain Highly Sensitive to Antibiotics.</title>
        <authorList>
            <person name="Bekker O.B."/>
            <person name="Klimina K.M."/>
            <person name="Vatlin A.A."/>
            <person name="Zakharevich N.V."/>
            <person name="Kasianov A.S."/>
            <person name="Danilenko V.N."/>
        </authorList>
    </citation>
    <scope>NUCLEOTIDE SEQUENCE [LARGE SCALE GENOMIC DNA]</scope>
    <source>
        <strain evidence="5 6">ATCC 19609</strain>
    </source>
</reference>
<dbReference type="SUPFAM" id="SSF47336">
    <property type="entry name" value="ACP-like"/>
    <property type="match status" value="1"/>
</dbReference>
<feature type="region of interest" description="Disordered" evidence="3">
    <location>
        <begin position="562"/>
        <end position="585"/>
    </location>
</feature>
<protein>
    <submittedName>
        <fullName evidence="5">Amino acid adenylation domain-containing protein</fullName>
    </submittedName>
</protein>
<dbReference type="RefSeq" id="WP_050363834.1">
    <property type="nucleotide sequence ID" value="NZ_CP134822.1"/>
</dbReference>
<dbReference type="NCBIfam" id="TIGR01733">
    <property type="entry name" value="AA-adenyl-dom"/>
    <property type="match status" value="1"/>
</dbReference>
<comment type="caution">
    <text evidence="5">The sequence shown here is derived from an EMBL/GenBank/DDBJ whole genome shotgun (WGS) entry which is preliminary data.</text>
</comment>
<dbReference type="Gene3D" id="3.30.300.30">
    <property type="match status" value="1"/>
</dbReference>
<dbReference type="EMBL" id="JNAD02000002">
    <property type="protein sequence ID" value="RKM97972.1"/>
    <property type="molecule type" value="Genomic_DNA"/>
</dbReference>
<dbReference type="FunFam" id="3.30.300.30:FF:000010">
    <property type="entry name" value="Enterobactin synthetase component F"/>
    <property type="match status" value="1"/>
</dbReference>
<feature type="region of interest" description="Disordered" evidence="3">
    <location>
        <begin position="180"/>
        <end position="210"/>
    </location>
</feature>
<dbReference type="Gene3D" id="3.40.50.1820">
    <property type="entry name" value="alpha/beta hydrolase"/>
    <property type="match status" value="1"/>
</dbReference>
<dbReference type="Gene3D" id="2.30.38.10">
    <property type="entry name" value="Luciferase, Domain 3"/>
    <property type="match status" value="1"/>
</dbReference>
<evidence type="ECO:0000256" key="2">
    <source>
        <dbReference type="ARBA" id="ARBA00022553"/>
    </source>
</evidence>
<dbReference type="Pfam" id="PF00501">
    <property type="entry name" value="AMP-binding"/>
    <property type="match status" value="1"/>
</dbReference>